<protein>
    <submittedName>
        <fullName evidence="2">T9SS type B sorting domain-containing protein</fullName>
    </submittedName>
</protein>
<name>A0A4U5TRR1_9FLAO</name>
<keyword evidence="3" id="KW-1185">Reference proteome</keyword>
<dbReference type="Proteomes" id="UP000306552">
    <property type="component" value="Unassembled WGS sequence"/>
</dbReference>
<dbReference type="InterPro" id="IPR026341">
    <property type="entry name" value="T9SS_type_B"/>
</dbReference>
<evidence type="ECO:0000313" key="2">
    <source>
        <dbReference type="EMBL" id="TKS56773.1"/>
    </source>
</evidence>
<dbReference type="RefSeq" id="WP_138931875.1">
    <property type="nucleotide sequence ID" value="NZ_SWMU01000002.1"/>
</dbReference>
<dbReference type="InterPro" id="IPR049804">
    <property type="entry name" value="Choice_anch_L"/>
</dbReference>
<reference evidence="2 3" key="1">
    <citation type="submission" date="2019-04" db="EMBL/GenBank/DDBJ databases">
        <title>Psychroflexus halotolerans sp. nov., isolated from a marine solar saltern.</title>
        <authorList>
            <person name="Feng X."/>
        </authorList>
    </citation>
    <scope>NUCLEOTIDE SEQUENCE [LARGE SCALE GENOMIC DNA]</scope>
    <source>
        <strain evidence="2 3">WDS2C27</strain>
    </source>
</reference>
<accession>A0A4U5TRR1</accession>
<gene>
    <name evidence="2" type="ORF">FCN74_07030</name>
</gene>
<evidence type="ECO:0000256" key="1">
    <source>
        <dbReference type="SAM" id="SignalP"/>
    </source>
</evidence>
<organism evidence="2 3">
    <name type="scientific">Mesohalobacter halotolerans</name>
    <dbReference type="NCBI Taxonomy" id="1883405"/>
    <lineage>
        <taxon>Bacteria</taxon>
        <taxon>Pseudomonadati</taxon>
        <taxon>Bacteroidota</taxon>
        <taxon>Flavobacteriia</taxon>
        <taxon>Flavobacteriales</taxon>
        <taxon>Flavobacteriaceae</taxon>
        <taxon>Mesohalobacter</taxon>
    </lineage>
</organism>
<feature type="signal peptide" evidence="1">
    <location>
        <begin position="1"/>
        <end position="21"/>
    </location>
</feature>
<dbReference type="EMBL" id="SWMU01000002">
    <property type="protein sequence ID" value="TKS56773.1"/>
    <property type="molecule type" value="Genomic_DNA"/>
</dbReference>
<comment type="caution">
    <text evidence="2">The sequence shown here is derived from an EMBL/GenBank/DDBJ whole genome shotgun (WGS) entry which is preliminary data.</text>
</comment>
<keyword evidence="1" id="KW-0732">Signal</keyword>
<dbReference type="NCBIfam" id="NF038133">
    <property type="entry name" value="choice_anch_L"/>
    <property type="match status" value="1"/>
</dbReference>
<feature type="chain" id="PRO_5020756891" evidence="1">
    <location>
        <begin position="22"/>
        <end position="770"/>
    </location>
</feature>
<dbReference type="Pfam" id="PF13585">
    <property type="entry name" value="CHU_C"/>
    <property type="match status" value="1"/>
</dbReference>
<evidence type="ECO:0000313" key="3">
    <source>
        <dbReference type="Proteomes" id="UP000306552"/>
    </source>
</evidence>
<sequence>MKIYRLNLLIFLVCMPLGLFSQNINIDNNAFTDQELIENVLFDTNCVNNVNVTNTISGNFSDGELSYGFFDAGNSNFPFQDGIVLSTGRLDNVPGPNSTLSDDDAPNWTGDPDLENVLGINNTLNATVFEFSFVPQASNISFRYIFASEEYRENNSTTCDFSDVFAFLIRPVGGQYENIAVVPGTNTPVQVTTVRPEIPGACDAINEEFFGQFNDISAPINFNGQTAILTAESDVIAGQTYEIKLVIADEINFRFDSAVFLEGSSFNIGVDLGQDQTLCQGETLDLEVENDDATDVRWFYEGQLINDTDDMITVSQANFGEGLYTVEADLPSGCTAVDEVQINFDQITLPQDLNLSTCVDSNGLGVFNLFNVTSQIDNSLQVLDFYLSQSDADQDINPIQNPNAFENTVSNQNVFVRVLNANNCIAVGELELSGNTQTLDEVTYTVCPSQETSPTSFANQAVKNQVAVSLNIQAGAVDLYFSEDDAINQTEEITTGFIEIETDVLPLTIFARLEDQGSCLGIAPVVLQKIDGPIFSAETDNFLICESSGTSAILDGSIENPQGEIFYDWDTGDTTQTISVNEAGTYRVDVTTVQDIAGIEVICTNFKLFTVEVSSLPEVSFTQTGFAGNGEVIISAEGIGDYEYALNTSGFGDNNTFPVNQIQNTIIVRDKNGCGQVALDFVALRVPDFFTPNNDGFNDYWQIEGIRSNANSVKNIFIFDRYGKLIHKLSPLLIGWDGTYNGRQMPSQDYWYRIELQSGESVSGHFTLKR</sequence>
<dbReference type="NCBIfam" id="TIGR04131">
    <property type="entry name" value="Bac_Flav_CTERM"/>
    <property type="match status" value="1"/>
</dbReference>
<dbReference type="OrthoDB" id="9765926at2"/>
<proteinExistence type="predicted"/>
<dbReference type="AlphaFoldDB" id="A0A4U5TRR1"/>